<evidence type="ECO:0000313" key="1">
    <source>
        <dbReference type="EMBL" id="MBA1156898.1"/>
    </source>
</evidence>
<name>A0A838BN77_9HYPH</name>
<evidence type="ECO:0000313" key="3">
    <source>
        <dbReference type="Proteomes" id="UP000572984"/>
    </source>
</evidence>
<dbReference type="EMBL" id="JACDXJ010000001">
    <property type="protein sequence ID" value="MBA1157799.1"/>
    <property type="molecule type" value="Genomic_DNA"/>
</dbReference>
<evidence type="ECO:0000313" key="2">
    <source>
        <dbReference type="EMBL" id="MBA1157799.1"/>
    </source>
</evidence>
<accession>A0A838BN77</accession>
<protein>
    <submittedName>
        <fullName evidence="1">Uncharacterized protein</fullName>
    </submittedName>
</protein>
<dbReference type="RefSeq" id="WP_181052420.1">
    <property type="nucleotide sequence ID" value="NZ_JACDXJ010000001.1"/>
</dbReference>
<comment type="caution">
    <text evidence="1">The sequence shown here is derived from an EMBL/GenBank/DDBJ whole genome shotgun (WGS) entry which is preliminary data.</text>
</comment>
<dbReference type="EMBL" id="JACDXJ010000001">
    <property type="protein sequence ID" value="MBA1156898.1"/>
    <property type="molecule type" value="Genomic_DNA"/>
</dbReference>
<keyword evidence="3" id="KW-1185">Reference proteome</keyword>
<proteinExistence type="predicted"/>
<dbReference type="Proteomes" id="UP000572984">
    <property type="component" value="Unassembled WGS sequence"/>
</dbReference>
<reference evidence="1 3" key="1">
    <citation type="submission" date="2020-07" db="EMBL/GenBank/DDBJ databases">
        <title>Draft genome and description of Microvirga mediterraneensis Marseille-Q2068 sp. nov.</title>
        <authorList>
            <person name="Boxberger M."/>
        </authorList>
    </citation>
    <scope>NUCLEOTIDE SEQUENCE [LARGE SCALE GENOMIC DNA]</scope>
    <source>
        <strain evidence="1 3">Marseille-Q2068</strain>
    </source>
</reference>
<sequence>MKPVVINPRWRGPLTKRAERVRIETTARLCRELGREKPVIRLPKGDQK</sequence>
<organism evidence="1 3">
    <name type="scientific">Microvirga mediterraneensis</name>
    <dbReference type="NCBI Taxonomy" id="2754695"/>
    <lineage>
        <taxon>Bacteria</taxon>
        <taxon>Pseudomonadati</taxon>
        <taxon>Pseudomonadota</taxon>
        <taxon>Alphaproteobacteria</taxon>
        <taxon>Hyphomicrobiales</taxon>
        <taxon>Methylobacteriaceae</taxon>
        <taxon>Microvirga</taxon>
    </lineage>
</organism>
<dbReference type="AlphaFoldDB" id="A0A838BN77"/>
<gene>
    <name evidence="1" type="ORF">H0S73_12250</name>
    <name evidence="2" type="ORF">H0S73_16935</name>
</gene>